<proteinExistence type="predicted"/>
<evidence type="ECO:0000313" key="1">
    <source>
        <dbReference type="EMBL" id="MDQ0170119.1"/>
    </source>
</evidence>
<accession>A0ABT9WAM8</accession>
<sequence>MNIYQRMVILVLLLPLIGCSTSITNENDLMVEQYVLDRGYAIVHNEGIVHEYMLHKKQLVKMPYVQYWSVQDVDPLMYVGEKISTSKFIVSGHPLDENSDYDNPQTTVYVMSSATGIIGGYSYPTHSEMNDGWVYTIDGQTLEQHTGISYSAWLEQWQDKYK</sequence>
<dbReference type="Proteomes" id="UP001233836">
    <property type="component" value="Unassembled WGS sequence"/>
</dbReference>
<reference evidence="1 2" key="1">
    <citation type="submission" date="2023-07" db="EMBL/GenBank/DDBJ databases">
        <title>Sorghum-associated microbial communities from plants grown in Nebraska, USA.</title>
        <authorList>
            <person name="Schachtman D."/>
        </authorList>
    </citation>
    <scope>NUCLEOTIDE SEQUENCE [LARGE SCALE GENOMIC DNA]</scope>
    <source>
        <strain evidence="1 2">DS1314</strain>
    </source>
</reference>
<evidence type="ECO:0000313" key="2">
    <source>
        <dbReference type="Proteomes" id="UP001233836"/>
    </source>
</evidence>
<dbReference type="EMBL" id="JAUSTI010000003">
    <property type="protein sequence ID" value="MDQ0170119.1"/>
    <property type="molecule type" value="Genomic_DNA"/>
</dbReference>
<name>A0ABT9WAM8_9BACL</name>
<dbReference type="RefSeq" id="WP_307214378.1">
    <property type="nucleotide sequence ID" value="NZ_JAUSTI010000003.1"/>
</dbReference>
<gene>
    <name evidence="1" type="ORF">J2T19_001559</name>
</gene>
<evidence type="ECO:0008006" key="3">
    <source>
        <dbReference type="Google" id="ProtNLM"/>
    </source>
</evidence>
<comment type="caution">
    <text evidence="1">The sequence shown here is derived from an EMBL/GenBank/DDBJ whole genome shotgun (WGS) entry which is preliminary data.</text>
</comment>
<protein>
    <recommendedName>
        <fullName evidence="3">Lipoprotein</fullName>
    </recommendedName>
</protein>
<keyword evidence="2" id="KW-1185">Reference proteome</keyword>
<organism evidence="1 2">
    <name type="scientific">Paenibacillus tundrae</name>
    <dbReference type="NCBI Taxonomy" id="528187"/>
    <lineage>
        <taxon>Bacteria</taxon>
        <taxon>Bacillati</taxon>
        <taxon>Bacillota</taxon>
        <taxon>Bacilli</taxon>
        <taxon>Bacillales</taxon>
        <taxon>Paenibacillaceae</taxon>
        <taxon>Paenibacillus</taxon>
    </lineage>
</organism>